<feature type="chain" id="PRO_5002189863" evidence="2">
    <location>
        <begin position="25"/>
        <end position="139"/>
    </location>
</feature>
<feature type="signal peptide" evidence="2">
    <location>
        <begin position="1"/>
        <end position="24"/>
    </location>
</feature>
<reference evidence="3 4" key="1">
    <citation type="journal article" date="2012" name="BMC Genomics">
        <title>Comparative genomics of the classical Bordetella subspecies: the evolution and exchange of virulence-associated diversity amongst closely related pathogens.</title>
        <authorList>
            <person name="Park J."/>
            <person name="Zhang Y."/>
            <person name="Buboltz A.M."/>
            <person name="Zhang X."/>
            <person name="Schuster S.C."/>
            <person name="Ahuja U."/>
            <person name="Liu M."/>
            <person name="Miller J.F."/>
            <person name="Sebaihia M."/>
            <person name="Bentley S.D."/>
            <person name="Parkhill J."/>
            <person name="Harvill E.T."/>
        </authorList>
    </citation>
    <scope>NUCLEOTIDE SEQUENCE [LARGE SCALE GENOMIC DNA]</scope>
    <source>
        <strain evidence="3 4">253</strain>
    </source>
</reference>
<dbReference type="EMBL" id="HE965806">
    <property type="protein sequence ID" value="CCJ53600.1"/>
    <property type="molecule type" value="Genomic_DNA"/>
</dbReference>
<evidence type="ECO:0000313" key="3">
    <source>
        <dbReference type="EMBL" id="CCJ53600.1"/>
    </source>
</evidence>
<keyword evidence="2" id="KW-0732">Signal</keyword>
<dbReference type="InterPro" id="IPR022053">
    <property type="entry name" value="DUF3613"/>
</dbReference>
<accession>A0A0C6P4Q0</accession>
<dbReference type="KEGG" id="bbh:BN112_1683"/>
<dbReference type="AlphaFoldDB" id="A0A0C6P4Q0"/>
<dbReference type="OrthoDB" id="8797260at2"/>
<sequence length="139" mass="13468">MTTHDLPRFLLCAALAGLAAGAAAQTHPPLTAAPAAPASASPAPAAERPVVRQVAAPAAPAAAPAAAAPAPDDGAVGAVTRGLLAAQADGRRAGPGLPLQGPVASAAWQRYLESFSQPIPQWFGERIEDNVGGSGGGGG</sequence>
<name>A0A0C6P4Q0_BORBO</name>
<feature type="region of interest" description="Disordered" evidence="1">
    <location>
        <begin position="31"/>
        <end position="76"/>
    </location>
</feature>
<dbReference type="Proteomes" id="UP000007564">
    <property type="component" value="Chromosome"/>
</dbReference>
<gene>
    <name evidence="3" type="ORF">BN112_1683</name>
</gene>
<evidence type="ECO:0000256" key="2">
    <source>
        <dbReference type="SAM" id="SignalP"/>
    </source>
</evidence>
<evidence type="ECO:0000256" key="1">
    <source>
        <dbReference type="SAM" id="MobiDB-lite"/>
    </source>
</evidence>
<dbReference type="HOGENOM" id="CLU_137741_0_0_4"/>
<proteinExistence type="predicted"/>
<organism evidence="3 4">
    <name type="scientific">Bordetella bronchiseptica 253</name>
    <dbReference type="NCBI Taxonomy" id="568707"/>
    <lineage>
        <taxon>Bacteria</taxon>
        <taxon>Pseudomonadati</taxon>
        <taxon>Pseudomonadota</taxon>
        <taxon>Betaproteobacteria</taxon>
        <taxon>Burkholderiales</taxon>
        <taxon>Alcaligenaceae</taxon>
        <taxon>Bordetella</taxon>
    </lineage>
</organism>
<dbReference type="RefSeq" id="WP_015064147.1">
    <property type="nucleotide sequence ID" value="NC_019382.1"/>
</dbReference>
<dbReference type="Pfam" id="PF12266">
    <property type="entry name" value="DUF3613"/>
    <property type="match status" value="1"/>
</dbReference>
<evidence type="ECO:0000313" key="4">
    <source>
        <dbReference type="Proteomes" id="UP000007564"/>
    </source>
</evidence>
<protein>
    <submittedName>
        <fullName evidence="3">Putative exported protein</fullName>
    </submittedName>
</protein>